<dbReference type="PROSITE" id="PS51257">
    <property type="entry name" value="PROKAR_LIPOPROTEIN"/>
    <property type="match status" value="1"/>
</dbReference>
<keyword evidence="1" id="KW-0732">Signal</keyword>
<dbReference type="AlphaFoldDB" id="A8MKN0"/>
<keyword evidence="3" id="KW-1185">Reference proteome</keyword>
<evidence type="ECO:0000313" key="2">
    <source>
        <dbReference type="EMBL" id="ABW20362.1"/>
    </source>
</evidence>
<feature type="signal peptide" evidence="1">
    <location>
        <begin position="1"/>
        <end position="21"/>
    </location>
</feature>
<evidence type="ECO:0008006" key="4">
    <source>
        <dbReference type="Google" id="ProtNLM"/>
    </source>
</evidence>
<reference evidence="3" key="1">
    <citation type="submission" date="2007-10" db="EMBL/GenBank/DDBJ databases">
        <title>Complete genome of Alkaliphilus oremlandii OhILAs.</title>
        <authorList>
            <person name="Copeland A."/>
            <person name="Lucas S."/>
            <person name="Lapidus A."/>
            <person name="Barry K."/>
            <person name="Detter J.C."/>
            <person name="Glavina del Rio T."/>
            <person name="Hammon N."/>
            <person name="Israni S."/>
            <person name="Dalin E."/>
            <person name="Tice H."/>
            <person name="Pitluck S."/>
            <person name="Chain P."/>
            <person name="Malfatti S."/>
            <person name="Shin M."/>
            <person name="Vergez L."/>
            <person name="Schmutz J."/>
            <person name="Larimer F."/>
            <person name="Land M."/>
            <person name="Hauser L."/>
            <person name="Kyrpides N."/>
            <person name="Mikhailova N."/>
            <person name="Stolz J.F."/>
            <person name="Dawson A."/>
            <person name="Fisher E."/>
            <person name="Crable B."/>
            <person name="Perera E."/>
            <person name="Lisak J."/>
            <person name="Ranganathan M."/>
            <person name="Basu P."/>
            <person name="Richardson P."/>
        </authorList>
    </citation>
    <scope>NUCLEOTIDE SEQUENCE [LARGE SCALE GENOMIC DNA]</scope>
    <source>
        <strain evidence="3">OhILAs</strain>
    </source>
</reference>
<dbReference type="RefSeq" id="WP_012160669.1">
    <property type="nucleotide sequence ID" value="NC_009922.1"/>
</dbReference>
<evidence type="ECO:0000256" key="1">
    <source>
        <dbReference type="SAM" id="SignalP"/>
    </source>
</evidence>
<organism evidence="2 3">
    <name type="scientific">Alkaliphilus oremlandii (strain OhILAs)</name>
    <name type="common">Clostridium oremlandii (strain OhILAs)</name>
    <dbReference type="NCBI Taxonomy" id="350688"/>
    <lineage>
        <taxon>Bacteria</taxon>
        <taxon>Bacillati</taxon>
        <taxon>Bacillota</taxon>
        <taxon>Clostridia</taxon>
        <taxon>Peptostreptococcales</taxon>
        <taxon>Natronincolaceae</taxon>
        <taxon>Alkaliphilus</taxon>
    </lineage>
</organism>
<dbReference type="KEGG" id="aoe:Clos_2831"/>
<gene>
    <name evidence="2" type="ordered locus">Clos_2831</name>
</gene>
<dbReference type="EMBL" id="CP000853">
    <property type="protein sequence ID" value="ABW20362.1"/>
    <property type="molecule type" value="Genomic_DNA"/>
</dbReference>
<dbReference type="Proteomes" id="UP000000269">
    <property type="component" value="Chromosome"/>
</dbReference>
<dbReference type="HOGENOM" id="CLU_1381590_0_0_9"/>
<sequence length="197" mass="23516">MKSKIICIFIILIILSTGCAAQHNFVDTNAEDMHELTRNIYFDYSTIIRNKRSSPQQIDNSMQPVLENYRKYVSESKLTEFENKLMENAEITVKNEWKRIKENKITHYLISEPINVNLLKEGYQINDRETFILIVRAMNKASDKYLYTHLFIYNTDEDKYEIVYADPYIIIDLQNIVKDKIETSDLDNYEWYNLETR</sequence>
<dbReference type="STRING" id="350688.Clos_2831"/>
<name>A8MKN0_ALKOO</name>
<evidence type="ECO:0000313" key="3">
    <source>
        <dbReference type="Proteomes" id="UP000000269"/>
    </source>
</evidence>
<feature type="chain" id="PRO_5002725939" description="Lipoprotein" evidence="1">
    <location>
        <begin position="22"/>
        <end position="197"/>
    </location>
</feature>
<proteinExistence type="predicted"/>
<protein>
    <recommendedName>
        <fullName evidence="4">Lipoprotein</fullName>
    </recommendedName>
</protein>
<accession>A8MKN0</accession>